<dbReference type="EMBL" id="JBJJXI010000136">
    <property type="protein sequence ID" value="KAL3388065.1"/>
    <property type="molecule type" value="Genomic_DNA"/>
</dbReference>
<feature type="compositionally biased region" description="Low complexity" evidence="1">
    <location>
        <begin position="98"/>
        <end position="123"/>
    </location>
</feature>
<protein>
    <submittedName>
        <fullName evidence="3">Uncharacterized protein</fullName>
    </submittedName>
</protein>
<evidence type="ECO:0000313" key="3">
    <source>
        <dbReference type="EMBL" id="KAL3388065.1"/>
    </source>
</evidence>
<accession>A0ABD2W680</accession>
<sequence>MHTVTLWTSLVLACTITYPLIAVCEYVGSLPPEHRDDAEALHLQELRRQYLQLQKQQQEDPEALHLQEVHHQYLQLQKQQQEDPESLHLEEAHRQYLQLQKQQEQPQQQQQQEQLQSQTNQAQSHEQDNHHSNGEKRAVTVAEPTCEELRAMWRYSKRQSRAVEGSNELPLYKDPFNYNIWEADNARLRSPTGYQDEYQGTPRSRGAGGMPVYGKLVHKAPAGSRLRNGMPHKAFEELSSYYGTVSRHAPAASPAGGKGRMFRHGASGSAPQAGKFNELKQYVISERAQDLEKIKGNDASQREKRSPDRTRAKVKLTMEQQLLKLDEAINQSLKKELILEPSLFHNGEPVVLTDEEFLKNEAKHRALFEFQDFLIREYPTLFDDATAKRLQHHIETGILQPLIQYPKLRTNLNLNLNHVPDPLTEEEQGTYKVRTKRVRRSLNNDDLTHTIIEDFENLKKKEKSPKASVTLLKNALENYAVYYHAAKKEDEENVKENEPKTSPSKLEKKLSNDALQIAGSLAEEIEEQLKFEPKKLHTLTALYGGDGQVNYSPKARSLTLKDAPFYERVQFQDPAQTWSSPIGDHLDLQAQ</sequence>
<feature type="chain" id="PRO_5044789415" evidence="2">
    <location>
        <begin position="23"/>
        <end position="591"/>
    </location>
</feature>
<keyword evidence="4" id="KW-1185">Reference proteome</keyword>
<feature type="signal peptide" evidence="2">
    <location>
        <begin position="1"/>
        <end position="22"/>
    </location>
</feature>
<gene>
    <name evidence="3" type="ORF">TKK_017128</name>
</gene>
<organism evidence="3 4">
    <name type="scientific">Trichogramma kaykai</name>
    <dbReference type="NCBI Taxonomy" id="54128"/>
    <lineage>
        <taxon>Eukaryota</taxon>
        <taxon>Metazoa</taxon>
        <taxon>Ecdysozoa</taxon>
        <taxon>Arthropoda</taxon>
        <taxon>Hexapoda</taxon>
        <taxon>Insecta</taxon>
        <taxon>Pterygota</taxon>
        <taxon>Neoptera</taxon>
        <taxon>Endopterygota</taxon>
        <taxon>Hymenoptera</taxon>
        <taxon>Apocrita</taxon>
        <taxon>Proctotrupomorpha</taxon>
        <taxon>Chalcidoidea</taxon>
        <taxon>Trichogrammatidae</taxon>
        <taxon>Trichogramma</taxon>
    </lineage>
</organism>
<feature type="region of interest" description="Disordered" evidence="1">
    <location>
        <begin position="98"/>
        <end position="141"/>
    </location>
</feature>
<proteinExistence type="predicted"/>
<feature type="region of interest" description="Disordered" evidence="1">
    <location>
        <begin position="488"/>
        <end position="509"/>
    </location>
</feature>
<evidence type="ECO:0000256" key="2">
    <source>
        <dbReference type="SAM" id="SignalP"/>
    </source>
</evidence>
<reference evidence="3 4" key="1">
    <citation type="journal article" date="2024" name="bioRxiv">
        <title>A reference genome for Trichogramma kaykai: A tiny desert-dwelling parasitoid wasp with competing sex-ratio distorters.</title>
        <authorList>
            <person name="Culotta J."/>
            <person name="Lindsey A.R."/>
        </authorList>
    </citation>
    <scope>NUCLEOTIDE SEQUENCE [LARGE SCALE GENOMIC DNA]</scope>
    <source>
        <strain evidence="3 4">KSX58</strain>
    </source>
</reference>
<dbReference type="AlphaFoldDB" id="A0ABD2W680"/>
<name>A0ABD2W680_9HYME</name>
<feature type="compositionally biased region" description="Basic and acidic residues" evidence="1">
    <location>
        <begin position="125"/>
        <end position="138"/>
    </location>
</feature>
<keyword evidence="2" id="KW-0732">Signal</keyword>
<evidence type="ECO:0000313" key="4">
    <source>
        <dbReference type="Proteomes" id="UP001627154"/>
    </source>
</evidence>
<evidence type="ECO:0000256" key="1">
    <source>
        <dbReference type="SAM" id="MobiDB-lite"/>
    </source>
</evidence>
<comment type="caution">
    <text evidence="3">The sequence shown here is derived from an EMBL/GenBank/DDBJ whole genome shotgun (WGS) entry which is preliminary data.</text>
</comment>
<dbReference type="Proteomes" id="UP001627154">
    <property type="component" value="Unassembled WGS sequence"/>
</dbReference>